<accession>A0A0F9YUU6</accession>
<comment type="caution">
    <text evidence="2">The sequence shown here is derived from an EMBL/GenBank/DDBJ whole genome shotgun (WGS) entry which is preliminary data.</text>
</comment>
<proteinExistence type="predicted"/>
<protein>
    <submittedName>
        <fullName evidence="2">Uncharacterized protein</fullName>
    </submittedName>
</protein>
<feature type="compositionally biased region" description="Basic and acidic residues" evidence="1">
    <location>
        <begin position="114"/>
        <end position="126"/>
    </location>
</feature>
<dbReference type="AlphaFoldDB" id="A0A0F9YUU6"/>
<gene>
    <name evidence="2" type="ORF">LCGC14_0045390</name>
</gene>
<evidence type="ECO:0000256" key="1">
    <source>
        <dbReference type="SAM" id="MobiDB-lite"/>
    </source>
</evidence>
<organism evidence="2">
    <name type="scientific">marine sediment metagenome</name>
    <dbReference type="NCBI Taxonomy" id="412755"/>
    <lineage>
        <taxon>unclassified sequences</taxon>
        <taxon>metagenomes</taxon>
        <taxon>ecological metagenomes</taxon>
    </lineage>
</organism>
<name>A0A0F9YUU6_9ZZZZ</name>
<feature type="region of interest" description="Disordered" evidence="1">
    <location>
        <begin position="109"/>
        <end position="143"/>
    </location>
</feature>
<evidence type="ECO:0000313" key="2">
    <source>
        <dbReference type="EMBL" id="KKO08599.1"/>
    </source>
</evidence>
<sequence>MFHIPDPTISTKHQPNLRMARFNGTETLVKRFAAHEVGDIRERLEASGIDPKLLDDFEKRAKTLMVRAIHQSPDELREDVDVIAKRMSRSTLSGSRRADIEDRVSRQLMSGVSRVHDKAMPADPKDPFQAAPAREINVTPEYA</sequence>
<reference evidence="2" key="1">
    <citation type="journal article" date="2015" name="Nature">
        <title>Complex archaea that bridge the gap between prokaryotes and eukaryotes.</title>
        <authorList>
            <person name="Spang A."/>
            <person name="Saw J.H."/>
            <person name="Jorgensen S.L."/>
            <person name="Zaremba-Niedzwiedzka K."/>
            <person name="Martijn J."/>
            <person name="Lind A.E."/>
            <person name="van Eijk R."/>
            <person name="Schleper C."/>
            <person name="Guy L."/>
            <person name="Ettema T.J."/>
        </authorList>
    </citation>
    <scope>NUCLEOTIDE SEQUENCE</scope>
</reference>
<dbReference type="EMBL" id="LAZR01000009">
    <property type="protein sequence ID" value="KKO08599.1"/>
    <property type="molecule type" value="Genomic_DNA"/>
</dbReference>